<sequence length="448" mass="47965">MSSRHGSRLDRRHFLRAGVASVGVSLSGWLGRLAAEGGADPARKRACILLWMNGGPSQLDTFDPKPEHANGGPVRPIRTKAPGVRISEYLPKLAQRADKLAIVRGMVTKEADHNRGSYLMRTGRVPGGPLRYPTLGSFVGKELIRPGAEMPAFVSVAPFRQLSPEAYAPGFLGPRYAPLVVAENAADPPADDISRVLRVQDLDRPAEVSAERGAARSAFRDGMDAEFLADHPDAAGEAHRTAYRRAAALMRAAGGEAFNLTQEKDALRDQYGRNLFGQGCLLARRLVERGVPFVEVTLSSAPGVNNGIGWDTHDNNFDAVKKLCGVLDPAWAALMDDLEARGLLDTTTIVWMGEFGRTPRINSNTGRDHWANAWSTVLAGGGIRGGQAVGATSADGMEVKDRPVSVPDLLATVCTALGLDPAKQNLSHIGRPIRLVDSVGVPLKEVVS</sequence>
<dbReference type="Pfam" id="PF07394">
    <property type="entry name" value="DUF1501"/>
    <property type="match status" value="1"/>
</dbReference>
<dbReference type="InterPro" id="IPR006311">
    <property type="entry name" value="TAT_signal"/>
</dbReference>
<proteinExistence type="predicted"/>
<dbReference type="PROSITE" id="PS51318">
    <property type="entry name" value="TAT"/>
    <property type="match status" value="1"/>
</dbReference>
<dbReference type="Gene3D" id="3.40.720.10">
    <property type="entry name" value="Alkaline Phosphatase, subunit A"/>
    <property type="match status" value="1"/>
</dbReference>
<dbReference type="KEGG" id="gog:C1280_15325"/>
<dbReference type="SUPFAM" id="SSF53649">
    <property type="entry name" value="Alkaline phosphatase-like"/>
    <property type="match status" value="1"/>
</dbReference>
<evidence type="ECO:0000313" key="2">
    <source>
        <dbReference type="Proteomes" id="UP000245802"/>
    </source>
</evidence>
<name>A0A2Z3HH19_9BACT</name>
<protein>
    <submittedName>
        <fullName evidence="1">DUF1501 domain-containing protein</fullName>
    </submittedName>
</protein>
<dbReference type="PANTHER" id="PTHR43737">
    <property type="entry name" value="BLL7424 PROTEIN"/>
    <property type="match status" value="1"/>
</dbReference>
<gene>
    <name evidence="1" type="ORF">C1280_15325</name>
</gene>
<keyword evidence="2" id="KW-1185">Reference proteome</keyword>
<reference evidence="1 2" key="1">
    <citation type="submission" date="2018-01" db="EMBL/GenBank/DDBJ databases">
        <title>G. obscuriglobus.</title>
        <authorList>
            <person name="Franke J."/>
            <person name="Blomberg W."/>
            <person name="Selmecki A."/>
        </authorList>
    </citation>
    <scope>NUCLEOTIDE SEQUENCE [LARGE SCALE GENOMIC DNA]</scope>
    <source>
        <strain evidence="1 2">DSM 5831</strain>
    </source>
</reference>
<dbReference type="InterPro" id="IPR010869">
    <property type="entry name" value="DUF1501"/>
</dbReference>
<dbReference type="RefSeq" id="WP_029600796.1">
    <property type="nucleotide sequence ID" value="NZ_CP025958.1"/>
</dbReference>
<dbReference type="EMBL" id="CP025958">
    <property type="protein sequence ID" value="AWM42265.1"/>
    <property type="molecule type" value="Genomic_DNA"/>
</dbReference>
<evidence type="ECO:0000313" key="1">
    <source>
        <dbReference type="EMBL" id="AWM42265.1"/>
    </source>
</evidence>
<dbReference type="Proteomes" id="UP000245802">
    <property type="component" value="Chromosome"/>
</dbReference>
<accession>A0A2Z3HH19</accession>
<dbReference type="AlphaFoldDB" id="A0A2Z3HH19"/>
<dbReference type="InterPro" id="IPR017850">
    <property type="entry name" value="Alkaline_phosphatase_core_sf"/>
</dbReference>
<dbReference type="PANTHER" id="PTHR43737:SF1">
    <property type="entry name" value="DUF1501 DOMAIN-CONTAINING PROTEIN"/>
    <property type="match status" value="1"/>
</dbReference>
<organism evidence="1 2">
    <name type="scientific">Gemmata obscuriglobus</name>
    <dbReference type="NCBI Taxonomy" id="114"/>
    <lineage>
        <taxon>Bacteria</taxon>
        <taxon>Pseudomonadati</taxon>
        <taxon>Planctomycetota</taxon>
        <taxon>Planctomycetia</taxon>
        <taxon>Gemmatales</taxon>
        <taxon>Gemmataceae</taxon>
        <taxon>Gemmata</taxon>
    </lineage>
</organism>
<dbReference type="OrthoDB" id="127333at2"/>